<organism evidence="1 2">
    <name type="scientific">Meishania litoralis</name>
    <dbReference type="NCBI Taxonomy" id="3434685"/>
    <lineage>
        <taxon>Bacteria</taxon>
        <taxon>Pseudomonadati</taxon>
        <taxon>Bacteroidota</taxon>
        <taxon>Flavobacteriia</taxon>
        <taxon>Flavobacteriales</taxon>
        <taxon>Flavobacteriaceae</taxon>
        <taxon>Meishania</taxon>
    </lineage>
</organism>
<protein>
    <submittedName>
        <fullName evidence="1">Universal stress protein</fullName>
    </submittedName>
</protein>
<reference evidence="1" key="1">
    <citation type="submission" date="2024-09" db="EMBL/GenBank/DDBJ databases">
        <authorList>
            <person name="Liu J."/>
        </authorList>
    </citation>
    <scope>NUCLEOTIDE SEQUENCE</scope>
    <source>
        <strain evidence="1">NBU2967</strain>
    </source>
</reference>
<proteinExistence type="predicted"/>
<gene>
    <name evidence="1" type="ORF">ACEZ3G_07080</name>
</gene>
<evidence type="ECO:0000313" key="2">
    <source>
        <dbReference type="Proteomes" id="UP001595191"/>
    </source>
</evidence>
<dbReference type="EMBL" id="JBHFPV010000001">
    <property type="protein sequence ID" value="MFH6603231.1"/>
    <property type="molecule type" value="Genomic_DNA"/>
</dbReference>
<keyword evidence="2" id="KW-1185">Reference proteome</keyword>
<name>A0ACC7LHS4_9FLAO</name>
<accession>A0ACC7LHS4</accession>
<dbReference type="Proteomes" id="UP001595191">
    <property type="component" value="Unassembled WGS sequence"/>
</dbReference>
<evidence type="ECO:0000313" key="1">
    <source>
        <dbReference type="EMBL" id="MFH6603231.1"/>
    </source>
</evidence>
<comment type="caution">
    <text evidence="1">The sequence shown here is derived from an EMBL/GenBank/DDBJ whole genome shotgun (WGS) entry which is preliminary data.</text>
</comment>
<sequence length="279" mass="31237">MAPSKKYSIAVLSDLNKSSSATIKSTVALAKMIGGDIAVFHVKKPSDVINRDNQLSAMRTINDEHTKVDRQMKNLTMSISEEFGIDIDYSFTFGHVKNEISVYIEKNRPDIIVLGKPKSNSFKVLGDSITEFVLNKHSGVVMITSDKAGPVPNQKIAFGTYNNSEPDMNFEFAKDIMEHAQTPLKSFKIIKNSESTKYDPKSKNKRTIEYVFEHNDGAIKNLSKYLSKNNINILSVDRTEKGANELQNQMTPDIAAIIKKLDVTLLVSGKQEYKTTNHQ</sequence>